<evidence type="ECO:0000256" key="4">
    <source>
        <dbReference type="ARBA" id="ARBA00022989"/>
    </source>
</evidence>
<feature type="transmembrane region" description="Helical" evidence="6">
    <location>
        <begin position="12"/>
        <end position="38"/>
    </location>
</feature>
<keyword evidence="5 6" id="KW-0472">Membrane</keyword>
<evidence type="ECO:0000256" key="2">
    <source>
        <dbReference type="ARBA" id="ARBA00022475"/>
    </source>
</evidence>
<proteinExistence type="predicted"/>
<evidence type="ECO:0000313" key="8">
    <source>
        <dbReference type="Proteomes" id="UP000187338"/>
    </source>
</evidence>
<dbReference type="EMBL" id="BDJL01000055">
    <property type="protein sequence ID" value="GAV25688.1"/>
    <property type="molecule type" value="Genomic_DNA"/>
</dbReference>
<evidence type="ECO:0000313" key="7">
    <source>
        <dbReference type="EMBL" id="GAV25688.1"/>
    </source>
</evidence>
<comment type="caution">
    <text evidence="7">The sequence shown here is derived from an EMBL/GenBank/DDBJ whole genome shotgun (WGS) entry which is preliminary data.</text>
</comment>
<keyword evidence="8" id="KW-1185">Reference proteome</keyword>
<dbReference type="InterPro" id="IPR005899">
    <property type="entry name" value="Na_pump_deCOase"/>
</dbReference>
<keyword evidence="4 6" id="KW-1133">Transmembrane helix</keyword>
<dbReference type="Pfam" id="PF04277">
    <property type="entry name" value="OAD_gamma"/>
    <property type="match status" value="1"/>
</dbReference>
<sequence>MMVERVWLGLEMTVLGMGVVFLALIVLTLVMSSFKYLFAKKKPSEVRSSAENISKVSAEDDNLAVILAAAAYVYLEENTKSSGFNPKDQVNPLWKYHQLGGN</sequence>
<evidence type="ECO:0000256" key="1">
    <source>
        <dbReference type="ARBA" id="ARBA00004236"/>
    </source>
</evidence>
<dbReference type="NCBIfam" id="TIGR01195">
    <property type="entry name" value="oadG_fam"/>
    <property type="match status" value="1"/>
</dbReference>
<evidence type="ECO:0000256" key="3">
    <source>
        <dbReference type="ARBA" id="ARBA00022692"/>
    </source>
</evidence>
<dbReference type="GO" id="GO:0036376">
    <property type="term" value="P:sodium ion export across plasma membrane"/>
    <property type="evidence" value="ECO:0007669"/>
    <property type="project" value="InterPro"/>
</dbReference>
<keyword evidence="3 6" id="KW-0812">Transmembrane</keyword>
<name>A0A1L8D3E2_9THEO</name>
<dbReference type="RefSeq" id="WP_075865851.1">
    <property type="nucleotide sequence ID" value="NZ_BDJL01000055.1"/>
</dbReference>
<evidence type="ECO:0000256" key="5">
    <source>
        <dbReference type="ARBA" id="ARBA00023136"/>
    </source>
</evidence>
<dbReference type="STRING" id="661089.ciss_16210"/>
<protein>
    <submittedName>
        <fullName evidence="7">Uncharacterized protein</fullName>
    </submittedName>
</protein>
<gene>
    <name evidence="7" type="ORF">ciss_16210</name>
</gene>
<organism evidence="7 8">
    <name type="scientific">Carboxydothermus islandicus</name>
    <dbReference type="NCBI Taxonomy" id="661089"/>
    <lineage>
        <taxon>Bacteria</taxon>
        <taxon>Bacillati</taxon>
        <taxon>Bacillota</taxon>
        <taxon>Clostridia</taxon>
        <taxon>Thermoanaerobacterales</taxon>
        <taxon>Thermoanaerobacteraceae</taxon>
        <taxon>Carboxydothermus</taxon>
    </lineage>
</organism>
<dbReference type="AlphaFoldDB" id="A0A1L8D3E2"/>
<comment type="subcellular location">
    <subcellularLocation>
        <location evidence="1">Cell membrane</location>
    </subcellularLocation>
</comment>
<reference evidence="8" key="1">
    <citation type="submission" date="2016-12" db="EMBL/GenBank/DDBJ databases">
        <title>Draft Genome Sequences od Carboxydothermus pertinax and islandicus, Hydrogenogenic Carboxydotrophic Bacteria.</title>
        <authorList>
            <person name="Fukuyama Y."/>
            <person name="Ohmae K."/>
            <person name="Yoneda Y."/>
            <person name="Yoshida T."/>
            <person name="Sako Y."/>
        </authorList>
    </citation>
    <scope>NUCLEOTIDE SEQUENCE [LARGE SCALE GENOMIC DNA]</scope>
    <source>
        <strain evidence="8">SET</strain>
    </source>
</reference>
<dbReference type="GO" id="GO:0015081">
    <property type="term" value="F:sodium ion transmembrane transporter activity"/>
    <property type="evidence" value="ECO:0007669"/>
    <property type="project" value="InterPro"/>
</dbReference>
<evidence type="ECO:0000256" key="6">
    <source>
        <dbReference type="SAM" id="Phobius"/>
    </source>
</evidence>
<accession>A0A1L8D3E2</accession>
<dbReference type="NCBIfam" id="NF040909">
    <property type="entry name" value="OadG_rel_small"/>
    <property type="match status" value="1"/>
</dbReference>
<keyword evidence="2" id="KW-1003">Cell membrane</keyword>
<dbReference type="Proteomes" id="UP000187338">
    <property type="component" value="Unassembled WGS sequence"/>
</dbReference>
<dbReference type="GO" id="GO:0005886">
    <property type="term" value="C:plasma membrane"/>
    <property type="evidence" value="ECO:0007669"/>
    <property type="project" value="UniProtKB-SubCell"/>
</dbReference>